<comment type="caution">
    <text evidence="3">The sequence shown here is derived from an EMBL/GenBank/DDBJ whole genome shotgun (WGS) entry which is preliminary data.</text>
</comment>
<organism evidence="3 4">
    <name type="scientific">Rhizobium lemnae</name>
    <dbReference type="NCBI Taxonomy" id="1214924"/>
    <lineage>
        <taxon>Bacteria</taxon>
        <taxon>Pseudomonadati</taxon>
        <taxon>Pseudomonadota</taxon>
        <taxon>Alphaproteobacteria</taxon>
        <taxon>Hyphomicrobiales</taxon>
        <taxon>Rhizobiaceae</taxon>
        <taxon>Rhizobium/Agrobacterium group</taxon>
        <taxon>Rhizobium</taxon>
    </lineage>
</organism>
<sequence>MRQFLLPLVRHLLMAGLLAMPVTTAEAQGLPGVLPPVKEGLEIGTSTTEIAITSDFRGADLTVFGALNNADELFLAIGQYDVVVTLEGPRDYATVRRKERVFGIWMNTQSMTFEQTPESYSIASTKPLTDIQPVAQLNRLGLGINHMTLSPTGYLGNAAQLTDFREAYRRLKVGGGLYQNDTTGVRFVSSSLFRASLRLPANVPDGVHLVHAYLFKSGVLIAQKDLPLRVVKTGLEQAITDAAHEKPLAYGLFCVMVAVVTGWGASLLFRKD</sequence>
<evidence type="ECO:0000313" key="3">
    <source>
        <dbReference type="EMBL" id="MFC3969046.1"/>
    </source>
</evidence>
<keyword evidence="1" id="KW-0812">Transmembrane</keyword>
<keyword evidence="1" id="KW-1133">Transmembrane helix</keyword>
<protein>
    <submittedName>
        <fullName evidence="3">TIGR02186 family protein</fullName>
    </submittedName>
</protein>
<proteinExistence type="predicted"/>
<dbReference type="EMBL" id="JBHSBD010000052">
    <property type="protein sequence ID" value="MFC3969046.1"/>
    <property type="molecule type" value="Genomic_DNA"/>
</dbReference>
<evidence type="ECO:0000256" key="1">
    <source>
        <dbReference type="SAM" id="Phobius"/>
    </source>
</evidence>
<dbReference type="NCBIfam" id="TIGR02186">
    <property type="entry name" value="alph_Pro_TM"/>
    <property type="match status" value="1"/>
</dbReference>
<dbReference type="InterPro" id="IPR019088">
    <property type="entry name" value="CHP02186-rel_TM"/>
</dbReference>
<feature type="signal peptide" evidence="2">
    <location>
        <begin position="1"/>
        <end position="27"/>
    </location>
</feature>
<evidence type="ECO:0000313" key="4">
    <source>
        <dbReference type="Proteomes" id="UP001595697"/>
    </source>
</evidence>
<dbReference type="Proteomes" id="UP001595697">
    <property type="component" value="Unassembled WGS sequence"/>
</dbReference>
<dbReference type="Pfam" id="PF09608">
    <property type="entry name" value="Alph_Pro_TM"/>
    <property type="match status" value="1"/>
</dbReference>
<accession>A0ABV8E997</accession>
<keyword evidence="1" id="KW-0472">Membrane</keyword>
<name>A0ABV8E997_9HYPH</name>
<reference evidence="4" key="1">
    <citation type="journal article" date="2019" name="Int. J. Syst. Evol. Microbiol.">
        <title>The Global Catalogue of Microorganisms (GCM) 10K type strain sequencing project: providing services to taxonomists for standard genome sequencing and annotation.</title>
        <authorList>
            <consortium name="The Broad Institute Genomics Platform"/>
            <consortium name="The Broad Institute Genome Sequencing Center for Infectious Disease"/>
            <person name="Wu L."/>
            <person name="Ma J."/>
        </authorList>
    </citation>
    <scope>NUCLEOTIDE SEQUENCE [LARGE SCALE GENOMIC DNA]</scope>
    <source>
        <strain evidence="4">TBRC 5781</strain>
    </source>
</reference>
<feature type="transmembrane region" description="Helical" evidence="1">
    <location>
        <begin position="248"/>
        <end position="269"/>
    </location>
</feature>
<gene>
    <name evidence="3" type="ORF">ACFOVS_13060</name>
</gene>
<evidence type="ECO:0000256" key="2">
    <source>
        <dbReference type="SAM" id="SignalP"/>
    </source>
</evidence>
<dbReference type="RefSeq" id="WP_281434937.1">
    <property type="nucleotide sequence ID" value="NZ_JALJQZ010000001.1"/>
</dbReference>
<feature type="chain" id="PRO_5046163119" evidence="2">
    <location>
        <begin position="28"/>
        <end position="272"/>
    </location>
</feature>
<keyword evidence="4" id="KW-1185">Reference proteome</keyword>
<keyword evidence="2" id="KW-0732">Signal</keyword>